<gene>
    <name evidence="3" type="primary">LOC102199330</name>
</gene>
<name>A0A9Y3RYS4_9CICH</name>
<dbReference type="GeneID" id="102199330"/>
<feature type="compositionally biased region" description="Polar residues" evidence="1">
    <location>
        <begin position="106"/>
        <end position="119"/>
    </location>
</feature>
<feature type="compositionally biased region" description="Polar residues" evidence="1">
    <location>
        <begin position="127"/>
        <end position="137"/>
    </location>
</feature>
<feature type="region of interest" description="Disordered" evidence="1">
    <location>
        <begin position="53"/>
        <end position="77"/>
    </location>
</feature>
<protein>
    <submittedName>
        <fullName evidence="3">Uncharacterized protein LOC102199330</fullName>
    </submittedName>
</protein>
<feature type="region of interest" description="Disordered" evidence="1">
    <location>
        <begin position="97"/>
        <end position="139"/>
    </location>
</feature>
<sequence>MSVKKKAALVISWQKSFSIMAPWRKGKGGSKNTLLDSEVVLTKMKLFIDQDNSHPELNSQLDEKPGQPQIKPGSKYPSAILSDTHLSNLFKCESEDSGVELPSGAHSPSTPTGSEQSFVVHSRESSCDSSNLNSEPTVLSDRLVADTNSTEKNQANDSADNSLNTTVDTQDGLLIHSNTLISSAITVELHIGEDVNHCRVSGPEQSEDAEESRAVTGRTGSEDTRLVEQSLIQSCDDMTSKVFAPEPIKRSITSDSLDEYMDECCRLSKAQQVSPSPLSSGLGYLEHICQLVEKISQMQETNLQLQRQICSLQKECRMRKAKEDFFKDYCSCGAASLAFQDFQKTQSRDEFSSPSGTLSDLSAVPEVTQHPLISTGGGVTGGGFTLAPPCRKSLSQRSHTEGEVHGDSTEGLSIHQHTLSENSTWARVKDVVRKTKLRNHSRLGAASASLKMSCPQLYRPDLGPVQSSSTSRNSMIALGHRSTLDFPWLE</sequence>
<evidence type="ECO:0000256" key="1">
    <source>
        <dbReference type="SAM" id="MobiDB-lite"/>
    </source>
</evidence>
<keyword evidence="2" id="KW-1185">Reference proteome</keyword>
<dbReference type="RefSeq" id="XP_005749901.1">
    <property type="nucleotide sequence ID" value="XM_005749844.1"/>
</dbReference>
<reference evidence="3" key="1">
    <citation type="submission" date="2025-08" db="UniProtKB">
        <authorList>
            <consortium name="RefSeq"/>
        </authorList>
    </citation>
    <scope>IDENTIFICATION</scope>
</reference>
<organism evidence="2 3">
    <name type="scientific">Pundamilia nyererei</name>
    <dbReference type="NCBI Taxonomy" id="303518"/>
    <lineage>
        <taxon>Eukaryota</taxon>
        <taxon>Metazoa</taxon>
        <taxon>Chordata</taxon>
        <taxon>Craniata</taxon>
        <taxon>Vertebrata</taxon>
        <taxon>Euteleostomi</taxon>
        <taxon>Actinopterygii</taxon>
        <taxon>Neopterygii</taxon>
        <taxon>Teleostei</taxon>
        <taxon>Neoteleostei</taxon>
        <taxon>Acanthomorphata</taxon>
        <taxon>Ovalentaria</taxon>
        <taxon>Cichlomorphae</taxon>
        <taxon>Cichliformes</taxon>
        <taxon>Cichlidae</taxon>
        <taxon>African cichlids</taxon>
        <taxon>Pseudocrenilabrinae</taxon>
        <taxon>Haplochromini</taxon>
        <taxon>Pundamilia</taxon>
    </lineage>
</organism>
<evidence type="ECO:0000313" key="3">
    <source>
        <dbReference type="RefSeq" id="XP_005749901.1"/>
    </source>
</evidence>
<feature type="region of interest" description="Disordered" evidence="1">
    <location>
        <begin position="198"/>
        <end position="222"/>
    </location>
</feature>
<proteinExistence type="predicted"/>
<dbReference type="Proteomes" id="UP000695023">
    <property type="component" value="Unplaced"/>
</dbReference>
<dbReference type="AlphaFoldDB" id="A0A9Y3RYS4"/>
<accession>A0A9Y3RYS4</accession>
<evidence type="ECO:0000313" key="2">
    <source>
        <dbReference type="Proteomes" id="UP000695023"/>
    </source>
</evidence>